<feature type="transmembrane region" description="Helical" evidence="1">
    <location>
        <begin position="12"/>
        <end position="35"/>
    </location>
</feature>
<gene>
    <name evidence="2" type="ORF">SAMN04489732_101212</name>
</gene>
<evidence type="ECO:0000256" key="1">
    <source>
        <dbReference type="SAM" id="Phobius"/>
    </source>
</evidence>
<name>A0A1H8Q5Y4_9PSEU</name>
<dbReference type="EMBL" id="FOEF01000001">
    <property type="protein sequence ID" value="SEO49371.1"/>
    <property type="molecule type" value="Genomic_DNA"/>
</dbReference>
<proteinExistence type="predicted"/>
<organism evidence="2 3">
    <name type="scientific">Amycolatopsis saalfeldensis</name>
    <dbReference type="NCBI Taxonomy" id="394193"/>
    <lineage>
        <taxon>Bacteria</taxon>
        <taxon>Bacillati</taxon>
        <taxon>Actinomycetota</taxon>
        <taxon>Actinomycetes</taxon>
        <taxon>Pseudonocardiales</taxon>
        <taxon>Pseudonocardiaceae</taxon>
        <taxon>Amycolatopsis</taxon>
    </lineage>
</organism>
<evidence type="ECO:0000313" key="2">
    <source>
        <dbReference type="EMBL" id="SEO49371.1"/>
    </source>
</evidence>
<dbReference type="AlphaFoldDB" id="A0A1H8Q5Y4"/>
<dbReference type="InterPro" id="IPR045635">
    <property type="entry name" value="DUF6412"/>
</dbReference>
<dbReference type="Proteomes" id="UP000198582">
    <property type="component" value="Unassembled WGS sequence"/>
</dbReference>
<evidence type="ECO:0000313" key="3">
    <source>
        <dbReference type="Proteomes" id="UP000198582"/>
    </source>
</evidence>
<keyword evidence="1" id="KW-0472">Membrane</keyword>
<keyword evidence="3" id="KW-1185">Reference proteome</keyword>
<accession>A0A1H8Q5Y4</accession>
<keyword evidence="1" id="KW-0812">Transmembrane</keyword>
<keyword evidence="1" id="KW-1133">Transmembrane helix</keyword>
<sequence length="90" mass="9481">MDTLLELAFPALMSPAGLVAFASVVAAGLLVVLVVGYANRGELSLWAVPVRNRFTALNQRARRAAFLRLRDPAAPGRCRPRAPGLPGSAA</sequence>
<protein>
    <submittedName>
        <fullName evidence="2">Uncharacterized protein</fullName>
    </submittedName>
</protein>
<dbReference type="STRING" id="394193.SAMN04489732_101212"/>
<dbReference type="Pfam" id="PF19950">
    <property type="entry name" value="DUF6412"/>
    <property type="match status" value="1"/>
</dbReference>
<dbReference type="RefSeq" id="WP_091611116.1">
    <property type="nucleotide sequence ID" value="NZ_FOEF01000001.1"/>
</dbReference>
<reference evidence="3" key="1">
    <citation type="submission" date="2016-10" db="EMBL/GenBank/DDBJ databases">
        <authorList>
            <person name="Varghese N."/>
            <person name="Submissions S."/>
        </authorList>
    </citation>
    <scope>NUCLEOTIDE SEQUENCE [LARGE SCALE GENOMIC DNA]</scope>
    <source>
        <strain evidence="3">DSM 44993</strain>
    </source>
</reference>